<dbReference type="PATRIC" id="fig|745776.4.peg.2044"/>
<dbReference type="EMBL" id="CP002191">
    <property type="protein sequence ID" value="AFD25922.1"/>
    <property type="molecule type" value="Genomic_DNA"/>
</dbReference>
<gene>
    <name evidence="1" type="ordered locus">DGo_CA1995</name>
</gene>
<sequence length="204" mass="20758">MSDLIPNPILLDTTPAGGLIVPVVSGRGGLSGYQLLGLDGLATAELSTDSGATWAELVYPHTLAPGEQLRLIRTDTGPVLATLRALAPVDAPTSGGGDTGPSPYPELVSGAPVSLTAPVSGPGTPPAIYRVELEASAELALSVTDSTDVYMTVEGNWPPVSDPVAMARAGQDPLTLNVPLGPGRWYVTLSGTNAPAPVTLTANW</sequence>
<dbReference type="AlphaFoldDB" id="H8GXS0"/>
<dbReference type="KEGG" id="dgo:DGo_CA1995"/>
<dbReference type="RefSeq" id="WP_014685405.1">
    <property type="nucleotide sequence ID" value="NC_017790.1"/>
</dbReference>
<name>H8GXS0_DEIGI</name>
<accession>H8GXS0</accession>
<dbReference type="OrthoDB" id="67326at2"/>
<reference evidence="1 2" key="1">
    <citation type="journal article" date="2012" name="PLoS ONE">
        <title>Genome sequence and transcriptome analysis of the radioresistant bacterium Deinococcus gobiensis: insights into the extreme environmental adaptations.</title>
        <authorList>
            <person name="Yuan M."/>
            <person name="Chen M."/>
            <person name="Zhang W."/>
            <person name="Lu W."/>
            <person name="Wang J."/>
            <person name="Yang M."/>
            <person name="Zhao P."/>
            <person name="Tang R."/>
            <person name="Li X."/>
            <person name="Hao Y."/>
            <person name="Zhou Z."/>
            <person name="Zhan Y."/>
            <person name="Yu H."/>
            <person name="Teng C."/>
            <person name="Yan Y."/>
            <person name="Ping S."/>
            <person name="Wang Y."/>
            <person name="Lin M."/>
        </authorList>
    </citation>
    <scope>NUCLEOTIDE SEQUENCE [LARGE SCALE GENOMIC DNA]</scope>
    <source>
        <strain evidence="1 2">I-0</strain>
    </source>
</reference>
<dbReference type="STRING" id="745776.DGo_CA1995"/>
<keyword evidence="2" id="KW-1185">Reference proteome</keyword>
<proteinExistence type="predicted"/>
<dbReference type="HOGENOM" id="CLU_1341434_0_0_0"/>
<evidence type="ECO:0000313" key="2">
    <source>
        <dbReference type="Proteomes" id="UP000007575"/>
    </source>
</evidence>
<dbReference type="Proteomes" id="UP000007575">
    <property type="component" value="Chromosome"/>
</dbReference>
<evidence type="ECO:0000313" key="1">
    <source>
        <dbReference type="EMBL" id="AFD25922.1"/>
    </source>
</evidence>
<organism evidence="1 2">
    <name type="scientific">Deinococcus gobiensis (strain DSM 21396 / JCM 16679 / CGMCC 1.7299 / I-0)</name>
    <dbReference type="NCBI Taxonomy" id="745776"/>
    <lineage>
        <taxon>Bacteria</taxon>
        <taxon>Thermotogati</taxon>
        <taxon>Deinococcota</taxon>
        <taxon>Deinococci</taxon>
        <taxon>Deinococcales</taxon>
        <taxon>Deinococcaceae</taxon>
        <taxon>Deinococcus</taxon>
    </lineage>
</organism>
<protein>
    <submittedName>
        <fullName evidence="1">Uncharacterized protein</fullName>
    </submittedName>
</protein>